<dbReference type="Pfam" id="PF01266">
    <property type="entry name" value="DAO"/>
    <property type="match status" value="1"/>
</dbReference>
<accession>A0ABW5DED3</accession>
<dbReference type="EC" id="1.-.-.-" evidence="3"/>
<dbReference type="RefSeq" id="WP_165277218.1">
    <property type="nucleotide sequence ID" value="NZ_BAABGS010000018.1"/>
</dbReference>
<organism evidence="3 4">
    <name type="scientific">Chelativorans composti</name>
    <dbReference type="NCBI Taxonomy" id="768533"/>
    <lineage>
        <taxon>Bacteria</taxon>
        <taxon>Pseudomonadati</taxon>
        <taxon>Pseudomonadota</taxon>
        <taxon>Alphaproteobacteria</taxon>
        <taxon>Hyphomicrobiales</taxon>
        <taxon>Phyllobacteriaceae</taxon>
        <taxon>Chelativorans</taxon>
    </lineage>
</organism>
<sequence>MSDKRHVTVIGAGIVGICAAAFLQQEGFAVTVIDHQEPGRGTSFGNAGSVSPSAVMPVALPGMLRKVPSWLMDPLGPLTIRWSYLPIVTPWLIRFLSHANRAEAGRVAAAMRSLMVSVFDDYAAILDHGEFGNLIRRDGCLYVYESRAELEAARWTIDLRRRLGAEMQEIGGSEIFQLEPALSRHFQLGIFAPENGRTVDPYQLVRAIANRVRMYGGEILEAEVHDVEIGPEGPAALITSAGRLPVDRLVLAAGAWSGRLARKLGASVPLETQRGYHVTFPDPQIEVRRTVMWNRRSVFVNPMQPGLRIAGTVELAGLKAAPNYARADRLAEIAKQMFPDLNTASPSKWMGHRPCLPDSLPVIDRSPRFGNVFFAFGHQHVGICSGAPTGRQIARLVAGKPATIDLSPFSVGRFRNGVASHR</sequence>
<evidence type="ECO:0000313" key="4">
    <source>
        <dbReference type="Proteomes" id="UP001597373"/>
    </source>
</evidence>
<keyword evidence="1 3" id="KW-0560">Oxidoreductase</keyword>
<dbReference type="PANTHER" id="PTHR13847">
    <property type="entry name" value="SARCOSINE DEHYDROGENASE-RELATED"/>
    <property type="match status" value="1"/>
</dbReference>
<dbReference type="InterPro" id="IPR006076">
    <property type="entry name" value="FAD-dep_OxRdtase"/>
</dbReference>
<dbReference type="InterPro" id="IPR036188">
    <property type="entry name" value="FAD/NAD-bd_sf"/>
</dbReference>
<dbReference type="Proteomes" id="UP001597373">
    <property type="component" value="Unassembled WGS sequence"/>
</dbReference>
<feature type="domain" description="FAD dependent oxidoreductase" evidence="2">
    <location>
        <begin position="7"/>
        <end position="396"/>
    </location>
</feature>
<reference evidence="4" key="1">
    <citation type="journal article" date="2019" name="Int. J. Syst. Evol. Microbiol.">
        <title>The Global Catalogue of Microorganisms (GCM) 10K type strain sequencing project: providing services to taxonomists for standard genome sequencing and annotation.</title>
        <authorList>
            <consortium name="The Broad Institute Genomics Platform"/>
            <consortium name="The Broad Institute Genome Sequencing Center for Infectious Disease"/>
            <person name="Wu L."/>
            <person name="Ma J."/>
        </authorList>
    </citation>
    <scope>NUCLEOTIDE SEQUENCE [LARGE SCALE GENOMIC DNA]</scope>
    <source>
        <strain evidence="4">KCTC 23707</strain>
    </source>
</reference>
<dbReference type="Gene3D" id="3.30.9.10">
    <property type="entry name" value="D-Amino Acid Oxidase, subunit A, domain 2"/>
    <property type="match status" value="1"/>
</dbReference>
<dbReference type="SUPFAM" id="SSF51905">
    <property type="entry name" value="FAD/NAD(P)-binding domain"/>
    <property type="match status" value="1"/>
</dbReference>
<dbReference type="PANTHER" id="PTHR13847:SF289">
    <property type="entry name" value="GLYCINE OXIDASE"/>
    <property type="match status" value="1"/>
</dbReference>
<gene>
    <name evidence="3" type="ORF">ACFSMZ_06835</name>
</gene>
<protein>
    <submittedName>
        <fullName evidence="3">NAD(P)/FAD-dependent oxidoreductase</fullName>
        <ecNumber evidence="3">1.-.-.-</ecNumber>
    </submittedName>
</protein>
<dbReference type="EMBL" id="JBHUIR010000020">
    <property type="protein sequence ID" value="MFD2259477.1"/>
    <property type="molecule type" value="Genomic_DNA"/>
</dbReference>
<dbReference type="SUPFAM" id="SSF54373">
    <property type="entry name" value="FAD-linked reductases, C-terminal domain"/>
    <property type="match status" value="1"/>
</dbReference>
<proteinExistence type="predicted"/>
<evidence type="ECO:0000259" key="2">
    <source>
        <dbReference type="Pfam" id="PF01266"/>
    </source>
</evidence>
<dbReference type="GO" id="GO:0016491">
    <property type="term" value="F:oxidoreductase activity"/>
    <property type="evidence" value="ECO:0007669"/>
    <property type="project" value="UniProtKB-KW"/>
</dbReference>
<dbReference type="Gene3D" id="3.50.50.60">
    <property type="entry name" value="FAD/NAD(P)-binding domain"/>
    <property type="match status" value="2"/>
</dbReference>
<evidence type="ECO:0000313" key="3">
    <source>
        <dbReference type="EMBL" id="MFD2259477.1"/>
    </source>
</evidence>
<comment type="caution">
    <text evidence="3">The sequence shown here is derived from an EMBL/GenBank/DDBJ whole genome shotgun (WGS) entry which is preliminary data.</text>
</comment>
<evidence type="ECO:0000256" key="1">
    <source>
        <dbReference type="ARBA" id="ARBA00023002"/>
    </source>
</evidence>
<name>A0ABW5DED3_9HYPH</name>
<keyword evidence="4" id="KW-1185">Reference proteome</keyword>